<evidence type="ECO:0000313" key="2">
    <source>
        <dbReference type="Proteomes" id="UP001558613"/>
    </source>
</evidence>
<reference evidence="1 2" key="1">
    <citation type="submission" date="2023-09" db="EMBL/GenBank/DDBJ databases">
        <authorList>
            <person name="Wang M."/>
        </authorList>
    </citation>
    <scope>NUCLEOTIDE SEQUENCE [LARGE SCALE GENOMIC DNA]</scope>
    <source>
        <strain evidence="1">GT-2023</strain>
        <tissue evidence="1">Liver</tissue>
    </source>
</reference>
<proteinExistence type="predicted"/>
<name>A0ABR3MS74_9TELE</name>
<dbReference type="Proteomes" id="UP001558613">
    <property type="component" value="Unassembled WGS sequence"/>
</dbReference>
<evidence type="ECO:0000313" key="1">
    <source>
        <dbReference type="EMBL" id="KAL1267489.1"/>
    </source>
</evidence>
<dbReference type="EMBL" id="JAYMGO010000009">
    <property type="protein sequence ID" value="KAL1267489.1"/>
    <property type="molecule type" value="Genomic_DNA"/>
</dbReference>
<keyword evidence="2" id="KW-1185">Reference proteome</keyword>
<sequence length="99" mass="11120">MNIIQKAQQLVFVVHDNVTLPVLDHPDITVLLPKDSLSLSPLRRSLFFRRTLQPPEGKFSAAAVCDESTFVALVRRELNGALRHVKAHWHLCGSSPQCH</sequence>
<gene>
    <name evidence="1" type="ORF">QQF64_032852</name>
</gene>
<accession>A0ABR3MS74</accession>
<comment type="caution">
    <text evidence="1">The sequence shown here is derived from an EMBL/GenBank/DDBJ whole genome shotgun (WGS) entry which is preliminary data.</text>
</comment>
<organism evidence="1 2">
    <name type="scientific">Cirrhinus molitorella</name>
    <name type="common">mud carp</name>
    <dbReference type="NCBI Taxonomy" id="172907"/>
    <lineage>
        <taxon>Eukaryota</taxon>
        <taxon>Metazoa</taxon>
        <taxon>Chordata</taxon>
        <taxon>Craniata</taxon>
        <taxon>Vertebrata</taxon>
        <taxon>Euteleostomi</taxon>
        <taxon>Actinopterygii</taxon>
        <taxon>Neopterygii</taxon>
        <taxon>Teleostei</taxon>
        <taxon>Ostariophysi</taxon>
        <taxon>Cypriniformes</taxon>
        <taxon>Cyprinidae</taxon>
        <taxon>Labeoninae</taxon>
        <taxon>Labeonini</taxon>
        <taxon>Cirrhinus</taxon>
    </lineage>
</organism>
<protein>
    <submittedName>
        <fullName evidence="1">Uncharacterized protein</fullName>
    </submittedName>
</protein>